<evidence type="ECO:0000256" key="5">
    <source>
        <dbReference type="ARBA" id="ARBA00023136"/>
    </source>
</evidence>
<accession>A0AAJ6ALG7</accession>
<evidence type="ECO:0000256" key="7">
    <source>
        <dbReference type="SAM" id="Phobius"/>
    </source>
</evidence>
<feature type="transmembrane region" description="Helical" evidence="7">
    <location>
        <begin position="172"/>
        <end position="194"/>
    </location>
</feature>
<proteinExistence type="inferred from homology"/>
<keyword evidence="3 7" id="KW-0812">Transmembrane</keyword>
<evidence type="ECO:0000256" key="4">
    <source>
        <dbReference type="ARBA" id="ARBA00022989"/>
    </source>
</evidence>
<feature type="domain" description="ABC3 transporter permease C-terminal" evidence="8">
    <location>
        <begin position="77"/>
        <end position="201"/>
    </location>
</feature>
<comment type="subcellular location">
    <subcellularLocation>
        <location evidence="1">Cell membrane</location>
        <topology evidence="1">Multi-pass membrane protein</topology>
    </subcellularLocation>
</comment>
<evidence type="ECO:0000259" key="8">
    <source>
        <dbReference type="Pfam" id="PF02687"/>
    </source>
</evidence>
<evidence type="ECO:0000313" key="9">
    <source>
        <dbReference type="EMBL" id="WGH92260.1"/>
    </source>
</evidence>
<organism evidence="9 10">
    <name type="scientific">Auritidibacter ignavus</name>
    <dbReference type="NCBI Taxonomy" id="678932"/>
    <lineage>
        <taxon>Bacteria</taxon>
        <taxon>Bacillati</taxon>
        <taxon>Actinomycetota</taxon>
        <taxon>Actinomycetes</taxon>
        <taxon>Micrococcales</taxon>
        <taxon>Micrococcaceae</taxon>
        <taxon>Auritidibacter</taxon>
    </lineage>
</organism>
<evidence type="ECO:0000256" key="3">
    <source>
        <dbReference type="ARBA" id="ARBA00022692"/>
    </source>
</evidence>
<dbReference type="InterPro" id="IPR003838">
    <property type="entry name" value="ABC3_permease_C"/>
</dbReference>
<dbReference type="Pfam" id="PF02687">
    <property type="entry name" value="FtsX"/>
    <property type="match status" value="2"/>
</dbReference>
<evidence type="ECO:0000256" key="6">
    <source>
        <dbReference type="ARBA" id="ARBA00038076"/>
    </source>
</evidence>
<feature type="transmembrane region" description="Helical" evidence="7">
    <location>
        <begin position="363"/>
        <end position="396"/>
    </location>
</feature>
<dbReference type="PANTHER" id="PTHR30572">
    <property type="entry name" value="MEMBRANE COMPONENT OF TRANSPORTER-RELATED"/>
    <property type="match status" value="1"/>
</dbReference>
<dbReference type="GO" id="GO:0005886">
    <property type="term" value="C:plasma membrane"/>
    <property type="evidence" value="ECO:0007669"/>
    <property type="project" value="UniProtKB-SubCell"/>
</dbReference>
<feature type="transmembrane region" description="Helical" evidence="7">
    <location>
        <begin position="313"/>
        <end position="343"/>
    </location>
</feature>
<gene>
    <name evidence="9" type="ORF">QDX21_07960</name>
</gene>
<evidence type="ECO:0000313" key="10">
    <source>
        <dbReference type="Proteomes" id="UP001224674"/>
    </source>
</evidence>
<feature type="transmembrane region" description="Helical" evidence="7">
    <location>
        <begin position="227"/>
        <end position="247"/>
    </location>
</feature>
<sequence length="505" mass="52518">MSTAAPEAPLQAPQGNAKPFAWLREHGMGASILIGALSTAFGVFLINATEYIAAWVGGSNLGMVGGIRLFLTFGSVVMVGLAMYVGAMATANTFSTIIAGRVRQIALMRLIESSARAQRRIVARQGLTVGVIGAILGVFAGVGISAIGASVISGVVAAQTGGALTAPEDFSVWHVTFAAPVIAVVLTTWIAAWVGSRRVLTVSPLEALGSSGDRSYAKVARQVGRHVWAVVLLAIGGVLLLIGILLGNVIPPFGFFVAFWGSAFSFTGIVIGSTLIMPPLLRGFGFLFGTSTTAKMAAGNALRAPERASRMSVGVMIGVALVVMFAVALDVIRDAVINLTAYWEDLDLSPEELNALTSQMDTAFSIFSVIIMGLVGVSAVIAGISLINLLTIGVVQRRRELGLLRAVGLAKGQIRRMVFLEALHIVVTATVAGLALGVFCGWAGAQSLFGFLGDRTYGFGWLAPSVPWSVIVVVTVATTALTLLAAVMPSRIATKVTPVEALHAD</sequence>
<keyword evidence="2" id="KW-1003">Cell membrane</keyword>
<dbReference type="Proteomes" id="UP001224674">
    <property type="component" value="Chromosome"/>
</dbReference>
<feature type="transmembrane region" description="Helical" evidence="7">
    <location>
        <begin position="53"/>
        <end position="71"/>
    </location>
</feature>
<reference evidence="9 10" key="1">
    <citation type="submission" date="2023-03" db="EMBL/GenBank/DDBJ databases">
        <title>Complete genome sequences of several Auritidibacter ignavus strains isolated from ear infections.</title>
        <authorList>
            <person name="Baehr T."/>
            <person name="Baumhoegger A.M."/>
        </authorList>
    </citation>
    <scope>NUCLEOTIDE SEQUENCE [LARGE SCALE GENOMIC DNA]</scope>
    <source>
        <strain evidence="9 10">BABAE-6</strain>
    </source>
</reference>
<feature type="transmembrane region" description="Helical" evidence="7">
    <location>
        <begin position="253"/>
        <end position="277"/>
    </location>
</feature>
<feature type="transmembrane region" description="Helical" evidence="7">
    <location>
        <begin position="417"/>
        <end position="445"/>
    </location>
</feature>
<dbReference type="GO" id="GO:0022857">
    <property type="term" value="F:transmembrane transporter activity"/>
    <property type="evidence" value="ECO:0007669"/>
    <property type="project" value="TreeGrafter"/>
</dbReference>
<keyword evidence="10" id="KW-1185">Reference proteome</keyword>
<keyword evidence="4 7" id="KW-1133">Transmembrane helix</keyword>
<comment type="similarity">
    <text evidence="6">Belongs to the ABC-4 integral membrane protein family.</text>
</comment>
<feature type="domain" description="ABC3 transporter permease C-terminal" evidence="8">
    <location>
        <begin position="374"/>
        <end position="498"/>
    </location>
</feature>
<dbReference type="AlphaFoldDB" id="A0AAJ6ALG7"/>
<feature type="transmembrane region" description="Helical" evidence="7">
    <location>
        <begin position="126"/>
        <end position="152"/>
    </location>
</feature>
<protein>
    <submittedName>
        <fullName evidence="9">FtsX-like permease family protein</fullName>
    </submittedName>
</protein>
<dbReference type="InterPro" id="IPR050250">
    <property type="entry name" value="Macrolide_Exporter_MacB"/>
</dbReference>
<name>A0AAJ6ALG7_9MICC</name>
<feature type="transmembrane region" description="Helical" evidence="7">
    <location>
        <begin position="465"/>
        <end position="487"/>
    </location>
</feature>
<evidence type="ECO:0000256" key="1">
    <source>
        <dbReference type="ARBA" id="ARBA00004651"/>
    </source>
</evidence>
<dbReference type="EMBL" id="CP122566">
    <property type="protein sequence ID" value="WGH92260.1"/>
    <property type="molecule type" value="Genomic_DNA"/>
</dbReference>
<feature type="transmembrane region" description="Helical" evidence="7">
    <location>
        <begin position="28"/>
        <end position="46"/>
    </location>
</feature>
<feature type="transmembrane region" description="Helical" evidence="7">
    <location>
        <begin position="77"/>
        <end position="99"/>
    </location>
</feature>
<dbReference type="PANTHER" id="PTHR30572:SF4">
    <property type="entry name" value="ABC TRANSPORTER PERMEASE YTRF"/>
    <property type="match status" value="1"/>
</dbReference>
<keyword evidence="5 7" id="KW-0472">Membrane</keyword>
<evidence type="ECO:0000256" key="2">
    <source>
        <dbReference type="ARBA" id="ARBA00022475"/>
    </source>
</evidence>